<gene>
    <name evidence="1" type="ORF">CEPIT_LOCUS17918</name>
</gene>
<reference evidence="1" key="1">
    <citation type="submission" date="2022-07" db="EMBL/GenBank/DDBJ databases">
        <authorList>
            <person name="Macas J."/>
            <person name="Novak P."/>
            <person name="Neumann P."/>
        </authorList>
    </citation>
    <scope>NUCLEOTIDE SEQUENCE</scope>
</reference>
<comment type="caution">
    <text evidence="1">The sequence shown here is derived from an EMBL/GenBank/DDBJ whole genome shotgun (WGS) entry which is preliminary data.</text>
</comment>
<accession>A0AAV0DVV3</accession>
<evidence type="ECO:0000313" key="1">
    <source>
        <dbReference type="EMBL" id="CAH9107331.1"/>
    </source>
</evidence>
<name>A0AAV0DVV3_9ASTE</name>
<organism evidence="1 2">
    <name type="scientific">Cuscuta epithymum</name>
    <dbReference type="NCBI Taxonomy" id="186058"/>
    <lineage>
        <taxon>Eukaryota</taxon>
        <taxon>Viridiplantae</taxon>
        <taxon>Streptophyta</taxon>
        <taxon>Embryophyta</taxon>
        <taxon>Tracheophyta</taxon>
        <taxon>Spermatophyta</taxon>
        <taxon>Magnoliopsida</taxon>
        <taxon>eudicotyledons</taxon>
        <taxon>Gunneridae</taxon>
        <taxon>Pentapetalae</taxon>
        <taxon>asterids</taxon>
        <taxon>lamiids</taxon>
        <taxon>Solanales</taxon>
        <taxon>Convolvulaceae</taxon>
        <taxon>Cuscuteae</taxon>
        <taxon>Cuscuta</taxon>
        <taxon>Cuscuta subgen. Cuscuta</taxon>
    </lineage>
</organism>
<protein>
    <submittedName>
        <fullName evidence="1">Uncharacterized protein</fullName>
    </submittedName>
</protein>
<dbReference type="Proteomes" id="UP001152523">
    <property type="component" value="Unassembled WGS sequence"/>
</dbReference>
<dbReference type="AlphaFoldDB" id="A0AAV0DVV3"/>
<evidence type="ECO:0000313" key="2">
    <source>
        <dbReference type="Proteomes" id="UP001152523"/>
    </source>
</evidence>
<proteinExistence type="predicted"/>
<keyword evidence="2" id="KW-1185">Reference proteome</keyword>
<dbReference type="EMBL" id="CAMAPF010000142">
    <property type="protein sequence ID" value="CAH9107331.1"/>
    <property type="molecule type" value="Genomic_DNA"/>
</dbReference>
<sequence length="111" mass="12795">MLKQPDRVEFDWNGAFTSRIGGYVMVLPLDLQDFLLRARVLQLYRNALRTARRAPIDARGTIGVFKPQYYYEHAFSPLVMEQSKSKSLFFRWGLQSVVLGTSKVTSLLHLT</sequence>